<dbReference type="InterPro" id="IPR025528">
    <property type="entry name" value="BrnA_antitoxin"/>
</dbReference>
<proteinExistence type="predicted"/>
<evidence type="ECO:0000313" key="1">
    <source>
        <dbReference type="EMBL" id="RZS78384.1"/>
    </source>
</evidence>
<dbReference type="RefSeq" id="WP_165404766.1">
    <property type="nucleotide sequence ID" value="NZ_SGXC01000003.1"/>
</dbReference>
<dbReference type="Proteomes" id="UP000292445">
    <property type="component" value="Unassembled WGS sequence"/>
</dbReference>
<protein>
    <submittedName>
        <fullName evidence="1">BrnA antitoxin of type II toxin-antitoxin system</fullName>
    </submittedName>
</protein>
<dbReference type="AlphaFoldDB" id="A0A4Q7N8S4"/>
<accession>A0A4Q7N8S4</accession>
<dbReference type="Pfam" id="PF14384">
    <property type="entry name" value="BrnA_antitoxin"/>
    <property type="match status" value="1"/>
</dbReference>
<organism evidence="1 2">
    <name type="scientific">Pigmentiphaga kullae</name>
    <dbReference type="NCBI Taxonomy" id="151784"/>
    <lineage>
        <taxon>Bacteria</taxon>
        <taxon>Pseudomonadati</taxon>
        <taxon>Pseudomonadota</taxon>
        <taxon>Betaproteobacteria</taxon>
        <taxon>Burkholderiales</taxon>
        <taxon>Alcaligenaceae</taxon>
        <taxon>Pigmentiphaga</taxon>
    </lineage>
</organism>
<dbReference type="EMBL" id="SGXC01000003">
    <property type="protein sequence ID" value="RZS78384.1"/>
    <property type="molecule type" value="Genomic_DNA"/>
</dbReference>
<evidence type="ECO:0000313" key="2">
    <source>
        <dbReference type="Proteomes" id="UP000292445"/>
    </source>
</evidence>
<gene>
    <name evidence="1" type="ORF">EV675_5031</name>
</gene>
<reference evidence="1 2" key="1">
    <citation type="submission" date="2019-02" db="EMBL/GenBank/DDBJ databases">
        <title>Genomic Encyclopedia of Type Strains, Phase IV (KMG-IV): sequencing the most valuable type-strain genomes for metagenomic binning, comparative biology and taxonomic classification.</title>
        <authorList>
            <person name="Goeker M."/>
        </authorList>
    </citation>
    <scope>NUCLEOTIDE SEQUENCE [LARGE SCALE GENOMIC DNA]</scope>
    <source>
        <strain evidence="1 2">K24</strain>
    </source>
</reference>
<name>A0A4Q7N8S4_9BURK</name>
<sequence length="98" mass="11033">MPKLKKGLIMPTPEEDAAINAGIAADPDAYELGAQEFKQLRKVGRPRAAQAKVQLTVRYDQEVVDAFKSSGPGWQSRMNDALRDWLRDHRARDLVQKT</sequence>
<comment type="caution">
    <text evidence="1">The sequence shown here is derived from an EMBL/GenBank/DDBJ whole genome shotgun (WGS) entry which is preliminary data.</text>
</comment>
<keyword evidence="2" id="KW-1185">Reference proteome</keyword>